<dbReference type="InterPro" id="IPR016160">
    <property type="entry name" value="Ald_DH_CS_CYS"/>
</dbReference>
<protein>
    <recommendedName>
        <fullName evidence="3">Aldehyde dehydrogenase</fullName>
    </recommendedName>
</protein>
<proteinExistence type="inferred from homology"/>
<comment type="caution">
    <text evidence="8">The sequence shown here is derived from an EMBL/GenBank/DDBJ whole genome shotgun (WGS) entry which is preliminary data.</text>
</comment>
<feature type="active site" evidence="4">
    <location>
        <position position="299"/>
    </location>
</feature>
<organism evidence="8 9">
    <name type="scientific">Mortierella isabellina</name>
    <name type="common">Filamentous fungus</name>
    <name type="synonym">Umbelopsis isabellina</name>
    <dbReference type="NCBI Taxonomy" id="91625"/>
    <lineage>
        <taxon>Eukaryota</taxon>
        <taxon>Fungi</taxon>
        <taxon>Fungi incertae sedis</taxon>
        <taxon>Mucoromycota</taxon>
        <taxon>Mucoromycotina</taxon>
        <taxon>Umbelopsidomycetes</taxon>
        <taxon>Umbelopsidales</taxon>
        <taxon>Umbelopsidaceae</taxon>
        <taxon>Umbelopsis</taxon>
    </lineage>
</organism>
<dbReference type="Gene3D" id="3.40.309.10">
    <property type="entry name" value="Aldehyde Dehydrogenase, Chain A, domain 2"/>
    <property type="match status" value="1"/>
</dbReference>
<feature type="active site" evidence="4 5">
    <location>
        <position position="265"/>
    </location>
</feature>
<dbReference type="PROSITE" id="PS00687">
    <property type="entry name" value="ALDEHYDE_DEHYDR_GLU"/>
    <property type="match status" value="1"/>
</dbReference>
<sequence length="496" mass="54636">MTGSTYITDFKTDRGYELKLNTGLFINNEFVGGDSQIETINPATGKVIAKVEAAGEKEVNAAVDAAEKAFEEVWSKVTPQKRRDYMLKLASLIDRDHEELSQIESLDNGKGISLSRGFDVRELSECIRYYAGWTDKIHGKVIETEGVLSYTRHEPIGVCGAIIPWNFPLLMFAWKLAPALATGNCVVIKTSEMTPLSALKVASLVKEAEFPPGVVNIITGYGHTTGDLLARHKKVGKIAFTGSTAVGRLVMKAAAESNLKKVTLELGGKSPNIIFDDADLELAIKWSFRGVFFNHGQTCCAGTRIYVQEGIYDKFLEKFKAHTQNTPIGHPHDESTFQGPQISQTQYDRIMGYIDSGKEEGATVALGGKRWGNEGYYVEPTIFTDVKEDMKIMKEEIFGPVACVTKFKDEEEAIRLANDSNYGLASAIFSESNKRCIEVSKRIKAGTVWVNCVNVLHANTPFGGFKESGIGRENGEYALDNYTQVKVVKMATTMSP</sequence>
<keyword evidence="9" id="KW-1185">Reference proteome</keyword>
<dbReference type="InterPro" id="IPR016163">
    <property type="entry name" value="Ald_DH_C"/>
</dbReference>
<dbReference type="InterPro" id="IPR012394">
    <property type="entry name" value="Aldehyde_DH_NAD(P)"/>
</dbReference>
<keyword evidence="2 3" id="KW-0560">Oxidoreductase</keyword>
<reference evidence="8" key="1">
    <citation type="submission" date="2020-12" db="EMBL/GenBank/DDBJ databases">
        <title>Metabolic potential, ecology and presence of endohyphal bacteria is reflected in genomic diversity of Mucoromycotina.</title>
        <authorList>
            <person name="Muszewska A."/>
            <person name="Okrasinska A."/>
            <person name="Steczkiewicz K."/>
            <person name="Drgas O."/>
            <person name="Orlowska M."/>
            <person name="Perlinska-Lenart U."/>
            <person name="Aleksandrzak-Piekarczyk T."/>
            <person name="Szatraj K."/>
            <person name="Zielenkiewicz U."/>
            <person name="Pilsyk S."/>
            <person name="Malc E."/>
            <person name="Mieczkowski P."/>
            <person name="Kruszewska J.S."/>
            <person name="Biernat P."/>
            <person name="Pawlowska J."/>
        </authorList>
    </citation>
    <scope>NUCLEOTIDE SEQUENCE</scope>
    <source>
        <strain evidence="8">WA0000067209</strain>
    </source>
</reference>
<evidence type="ECO:0000313" key="8">
    <source>
        <dbReference type="EMBL" id="KAG2180091.1"/>
    </source>
</evidence>
<dbReference type="FunFam" id="3.40.605.10:FF:000001">
    <property type="entry name" value="Aldehyde dehydrogenase 1"/>
    <property type="match status" value="1"/>
</dbReference>
<dbReference type="SUPFAM" id="SSF53720">
    <property type="entry name" value="ALDH-like"/>
    <property type="match status" value="1"/>
</dbReference>
<evidence type="ECO:0000256" key="1">
    <source>
        <dbReference type="ARBA" id="ARBA00009986"/>
    </source>
</evidence>
<dbReference type="GO" id="GO:0004030">
    <property type="term" value="F:aldehyde dehydrogenase [NAD(P)+] activity"/>
    <property type="evidence" value="ECO:0007669"/>
    <property type="project" value="UniProtKB-ARBA"/>
</dbReference>
<dbReference type="EMBL" id="JAEPQZ010000006">
    <property type="protein sequence ID" value="KAG2180091.1"/>
    <property type="molecule type" value="Genomic_DNA"/>
</dbReference>
<dbReference type="InterPro" id="IPR029510">
    <property type="entry name" value="Ald_DH_CS_GLU"/>
</dbReference>
<dbReference type="PROSITE" id="PS00070">
    <property type="entry name" value="ALDEHYDE_DEHYDR_CYS"/>
    <property type="match status" value="1"/>
</dbReference>
<accession>A0A8H7PVR4</accession>
<dbReference type="OrthoDB" id="310895at2759"/>
<evidence type="ECO:0000256" key="6">
    <source>
        <dbReference type="RuleBase" id="RU003345"/>
    </source>
</evidence>
<evidence type="ECO:0000313" key="9">
    <source>
        <dbReference type="Proteomes" id="UP000654370"/>
    </source>
</evidence>
<dbReference type="CDD" id="cd07091">
    <property type="entry name" value="ALDH_F1-2_Ald2-like"/>
    <property type="match status" value="1"/>
</dbReference>
<dbReference type="InterPro" id="IPR015590">
    <property type="entry name" value="Aldehyde_DH_dom"/>
</dbReference>
<evidence type="ECO:0000256" key="4">
    <source>
        <dbReference type="PIRSR" id="PIRSR036492-1"/>
    </source>
</evidence>
<dbReference type="PIRSF" id="PIRSF036492">
    <property type="entry name" value="ALDH"/>
    <property type="match status" value="1"/>
</dbReference>
<dbReference type="FunFam" id="3.40.309.10:FF:000012">
    <property type="entry name" value="Betaine aldehyde dehydrogenase"/>
    <property type="match status" value="1"/>
</dbReference>
<evidence type="ECO:0000256" key="3">
    <source>
        <dbReference type="PIRNR" id="PIRNR036492"/>
    </source>
</evidence>
<feature type="domain" description="Aldehyde dehydrogenase" evidence="7">
    <location>
        <begin position="34"/>
        <end position="488"/>
    </location>
</feature>
<dbReference type="Proteomes" id="UP000654370">
    <property type="component" value="Unassembled WGS sequence"/>
</dbReference>
<dbReference type="Gene3D" id="3.40.605.10">
    <property type="entry name" value="Aldehyde Dehydrogenase, Chain A, domain 1"/>
    <property type="match status" value="1"/>
</dbReference>
<gene>
    <name evidence="8" type="ORF">INT43_003879</name>
</gene>
<name>A0A8H7PVR4_MORIS</name>
<evidence type="ECO:0000256" key="5">
    <source>
        <dbReference type="PROSITE-ProRule" id="PRU10007"/>
    </source>
</evidence>
<dbReference type="GO" id="GO:0006081">
    <property type="term" value="P:aldehyde metabolic process"/>
    <property type="evidence" value="ECO:0007669"/>
    <property type="project" value="InterPro"/>
</dbReference>
<dbReference type="InterPro" id="IPR016161">
    <property type="entry name" value="Ald_DH/histidinol_DH"/>
</dbReference>
<evidence type="ECO:0000256" key="2">
    <source>
        <dbReference type="ARBA" id="ARBA00023002"/>
    </source>
</evidence>
<dbReference type="AlphaFoldDB" id="A0A8H7PVR4"/>
<dbReference type="Pfam" id="PF00171">
    <property type="entry name" value="Aldedh"/>
    <property type="match status" value="1"/>
</dbReference>
<dbReference type="FunFam" id="3.40.605.10:FF:000026">
    <property type="entry name" value="Aldehyde dehydrogenase, putative"/>
    <property type="match status" value="1"/>
</dbReference>
<dbReference type="InterPro" id="IPR016162">
    <property type="entry name" value="Ald_DH_N"/>
</dbReference>
<evidence type="ECO:0000259" key="7">
    <source>
        <dbReference type="Pfam" id="PF00171"/>
    </source>
</evidence>
<comment type="similarity">
    <text evidence="1 3 6">Belongs to the aldehyde dehydrogenase family.</text>
</comment>
<dbReference type="PANTHER" id="PTHR11699">
    <property type="entry name" value="ALDEHYDE DEHYDROGENASE-RELATED"/>
    <property type="match status" value="1"/>
</dbReference>